<keyword evidence="3" id="KW-0285">Flavoprotein</keyword>
<dbReference type="PANTHER" id="PTHR11552">
    <property type="entry name" value="GLUCOSE-METHANOL-CHOLINE GMC OXIDOREDUCTASE"/>
    <property type="match status" value="1"/>
</dbReference>
<dbReference type="Gene3D" id="3.30.560.10">
    <property type="entry name" value="Glucose Oxidase, domain 3"/>
    <property type="match status" value="1"/>
</dbReference>
<dbReference type="Gene3D" id="3.50.50.60">
    <property type="entry name" value="FAD/NAD(P)-binding domain"/>
    <property type="match status" value="1"/>
</dbReference>
<gene>
    <name evidence="12" type="ORF">D9758_002937</name>
</gene>
<dbReference type="GO" id="GO:0016614">
    <property type="term" value="F:oxidoreductase activity, acting on CH-OH group of donors"/>
    <property type="evidence" value="ECO:0007669"/>
    <property type="project" value="InterPro"/>
</dbReference>
<protein>
    <recommendedName>
        <fullName evidence="11">Glucose-methanol-choline oxidoreductase N-terminal domain-containing protein</fullName>
    </recommendedName>
</protein>
<dbReference type="InterPro" id="IPR012132">
    <property type="entry name" value="GMC_OxRdtase"/>
</dbReference>
<dbReference type="PIRSF" id="PIRSF000137">
    <property type="entry name" value="Alcohol_oxidase"/>
    <property type="match status" value="1"/>
</dbReference>
<evidence type="ECO:0000313" key="13">
    <source>
        <dbReference type="Proteomes" id="UP000559256"/>
    </source>
</evidence>
<comment type="similarity">
    <text evidence="2">Belongs to the GMC oxidoreductase family.</text>
</comment>
<name>A0A8H5GPX9_9AGAR</name>
<keyword evidence="5 9" id="KW-0274">FAD</keyword>
<dbReference type="OrthoDB" id="269227at2759"/>
<feature type="domain" description="Glucose-methanol-choline oxidoreductase N-terminal" evidence="11">
    <location>
        <begin position="302"/>
        <end position="316"/>
    </location>
</feature>
<sequence>MPMRFFAFLSIAFSLLCPIYCTRLRGLTTDPQAFANHCFDYIIVGGCTAGLVLANRLSEDGRITVGVIEAGELILDEDFINVPFYFGQSLGNPRWDWSLSTVPQPGLQNRSVFSSRGKIVGGSSALNFMVENRASKPEYDSWAALGNPGWDWDGLLPYFKKAEAVTPGDTGVIPGAEDAPGANTAFRGRDGPLKVSYNRIVNYVLDLAVPYVNSFVQFTNSSANSDPASGDATGIWQSPRTVDEVNGIRTYSANAYFVPVTKVDFDKSLLGYDEVRATGVQYSVNGKTFTVKANKEVILSAGSFQSPALLELSGIGQSDILNEYGIEDHLLLQADFLLKDPAPETWDLFRNNATFAQEQMELYASKHTGLLAATSAIFGFEPLQHLISQDEFDCLLSTLDWEIQNKSLTPLARRTYELIRRQLESESVAQVEFGMLPMGTITLENNKSYITVAGINSRPFSRGSVHINSSDPLAAPKIDPKYLDFFFRARSILEQGPFAELYDSPATPGPAIQSTEEFENYVRAVASTSFHPLGSTIMAPREIGGVVDPCLKVYGTSNLRVVDAGVMPIMLAAHIQSTLYAVAEKAADLIKGQYIYKVVRFAVFPVIVQAHSEPESLPNAQPDVGAFQLQTPKPSLENTPAYCSGYHRVLALHCSGREHLAVS</sequence>
<feature type="binding site" evidence="9">
    <location>
        <begin position="127"/>
        <end position="130"/>
    </location>
    <ligand>
        <name>FAD</name>
        <dbReference type="ChEBI" id="CHEBI:57692"/>
    </ligand>
</feature>
<reference evidence="12 13" key="1">
    <citation type="journal article" date="2020" name="ISME J.">
        <title>Uncovering the hidden diversity of litter-decomposition mechanisms in mushroom-forming fungi.</title>
        <authorList>
            <person name="Floudas D."/>
            <person name="Bentzer J."/>
            <person name="Ahren D."/>
            <person name="Johansson T."/>
            <person name="Persson P."/>
            <person name="Tunlid A."/>
        </authorList>
    </citation>
    <scope>NUCLEOTIDE SEQUENCE [LARGE SCALE GENOMIC DNA]</scope>
    <source>
        <strain evidence="12 13">CBS 291.85</strain>
    </source>
</reference>
<dbReference type="PROSITE" id="PS00624">
    <property type="entry name" value="GMC_OXRED_2"/>
    <property type="match status" value="1"/>
</dbReference>
<accession>A0A8H5GPX9</accession>
<dbReference type="Proteomes" id="UP000559256">
    <property type="component" value="Unassembled WGS sequence"/>
</dbReference>
<evidence type="ECO:0000256" key="3">
    <source>
        <dbReference type="ARBA" id="ARBA00022630"/>
    </source>
</evidence>
<keyword evidence="4 10" id="KW-0732">Signal</keyword>
<comment type="caution">
    <text evidence="12">The sequence shown here is derived from an EMBL/GenBank/DDBJ whole genome shotgun (WGS) entry which is preliminary data.</text>
</comment>
<evidence type="ECO:0000256" key="10">
    <source>
        <dbReference type="SAM" id="SignalP"/>
    </source>
</evidence>
<dbReference type="EMBL" id="JAACJM010000014">
    <property type="protein sequence ID" value="KAF5368922.1"/>
    <property type="molecule type" value="Genomic_DNA"/>
</dbReference>
<feature type="signal peptide" evidence="10">
    <location>
        <begin position="1"/>
        <end position="21"/>
    </location>
</feature>
<evidence type="ECO:0000256" key="9">
    <source>
        <dbReference type="PIRSR" id="PIRSR000137-2"/>
    </source>
</evidence>
<evidence type="ECO:0000256" key="6">
    <source>
        <dbReference type="ARBA" id="ARBA00023002"/>
    </source>
</evidence>
<feature type="chain" id="PRO_5034231899" description="Glucose-methanol-choline oxidoreductase N-terminal domain-containing protein" evidence="10">
    <location>
        <begin position="22"/>
        <end position="663"/>
    </location>
</feature>
<organism evidence="12 13">
    <name type="scientific">Tetrapyrgos nigripes</name>
    <dbReference type="NCBI Taxonomy" id="182062"/>
    <lineage>
        <taxon>Eukaryota</taxon>
        <taxon>Fungi</taxon>
        <taxon>Dikarya</taxon>
        <taxon>Basidiomycota</taxon>
        <taxon>Agaricomycotina</taxon>
        <taxon>Agaricomycetes</taxon>
        <taxon>Agaricomycetidae</taxon>
        <taxon>Agaricales</taxon>
        <taxon>Marasmiineae</taxon>
        <taxon>Marasmiaceae</taxon>
        <taxon>Tetrapyrgos</taxon>
    </lineage>
</organism>
<keyword evidence="13" id="KW-1185">Reference proteome</keyword>
<comment type="cofactor">
    <cofactor evidence="1 9">
        <name>FAD</name>
        <dbReference type="ChEBI" id="CHEBI:57692"/>
    </cofactor>
</comment>
<feature type="active site" description="Proton acceptor" evidence="8">
    <location>
        <position position="574"/>
    </location>
</feature>
<dbReference type="Pfam" id="PF00732">
    <property type="entry name" value="GMC_oxred_N"/>
    <property type="match status" value="1"/>
</dbReference>
<evidence type="ECO:0000259" key="11">
    <source>
        <dbReference type="PROSITE" id="PS00624"/>
    </source>
</evidence>
<dbReference type="InterPro" id="IPR036188">
    <property type="entry name" value="FAD/NAD-bd_sf"/>
</dbReference>
<evidence type="ECO:0000256" key="8">
    <source>
        <dbReference type="PIRSR" id="PIRSR000137-1"/>
    </source>
</evidence>
<evidence type="ECO:0000256" key="1">
    <source>
        <dbReference type="ARBA" id="ARBA00001974"/>
    </source>
</evidence>
<keyword evidence="7" id="KW-0325">Glycoprotein</keyword>
<evidence type="ECO:0000256" key="5">
    <source>
        <dbReference type="ARBA" id="ARBA00022827"/>
    </source>
</evidence>
<dbReference type="AlphaFoldDB" id="A0A8H5GPX9"/>
<keyword evidence="6" id="KW-0560">Oxidoreductase</keyword>
<evidence type="ECO:0000256" key="7">
    <source>
        <dbReference type="ARBA" id="ARBA00023180"/>
    </source>
</evidence>
<dbReference type="GO" id="GO:0050660">
    <property type="term" value="F:flavin adenine dinucleotide binding"/>
    <property type="evidence" value="ECO:0007669"/>
    <property type="project" value="InterPro"/>
</dbReference>
<proteinExistence type="inferred from homology"/>
<dbReference type="InterPro" id="IPR000172">
    <property type="entry name" value="GMC_OxRdtase_N"/>
</dbReference>
<feature type="active site" description="Proton donor" evidence="8">
    <location>
        <position position="531"/>
    </location>
</feature>
<dbReference type="PANTHER" id="PTHR11552:SF201">
    <property type="entry name" value="GLUCOSE-METHANOL-CHOLINE OXIDOREDUCTASE N-TERMINAL DOMAIN-CONTAINING PROTEIN"/>
    <property type="match status" value="1"/>
</dbReference>
<dbReference type="SUPFAM" id="SSF51905">
    <property type="entry name" value="FAD/NAD(P)-binding domain"/>
    <property type="match status" value="1"/>
</dbReference>
<dbReference type="InterPro" id="IPR007867">
    <property type="entry name" value="GMC_OxRtase_C"/>
</dbReference>
<dbReference type="SUPFAM" id="SSF54373">
    <property type="entry name" value="FAD-linked reductases, C-terminal domain"/>
    <property type="match status" value="1"/>
</dbReference>
<evidence type="ECO:0000256" key="4">
    <source>
        <dbReference type="ARBA" id="ARBA00022729"/>
    </source>
</evidence>
<dbReference type="Pfam" id="PF05199">
    <property type="entry name" value="GMC_oxred_C"/>
    <property type="match status" value="1"/>
</dbReference>
<evidence type="ECO:0000256" key="2">
    <source>
        <dbReference type="ARBA" id="ARBA00010790"/>
    </source>
</evidence>
<evidence type="ECO:0000313" key="12">
    <source>
        <dbReference type="EMBL" id="KAF5368922.1"/>
    </source>
</evidence>